<evidence type="ECO:0000313" key="2">
    <source>
        <dbReference type="RefSeq" id="XP_031419164.1"/>
    </source>
</evidence>
<dbReference type="Proteomes" id="UP000515152">
    <property type="component" value="Chromosome 25"/>
</dbReference>
<protein>
    <submittedName>
        <fullName evidence="2">Uncharacterized protein LOC116219644</fullName>
    </submittedName>
</protein>
<keyword evidence="1" id="KW-1185">Reference proteome</keyword>
<dbReference type="OrthoDB" id="6162903at2759"/>
<dbReference type="AlphaFoldDB" id="A0A6P8F2Z7"/>
<name>A0A6P8F2Z7_CLUHA</name>
<dbReference type="GeneID" id="116219644"/>
<dbReference type="RefSeq" id="XP_031419164.1">
    <property type="nucleotide sequence ID" value="XM_031563304.2"/>
</dbReference>
<organism evidence="1 2">
    <name type="scientific">Clupea harengus</name>
    <name type="common">Atlantic herring</name>
    <dbReference type="NCBI Taxonomy" id="7950"/>
    <lineage>
        <taxon>Eukaryota</taxon>
        <taxon>Metazoa</taxon>
        <taxon>Chordata</taxon>
        <taxon>Craniata</taxon>
        <taxon>Vertebrata</taxon>
        <taxon>Euteleostomi</taxon>
        <taxon>Actinopterygii</taxon>
        <taxon>Neopterygii</taxon>
        <taxon>Teleostei</taxon>
        <taxon>Clupei</taxon>
        <taxon>Clupeiformes</taxon>
        <taxon>Clupeoidei</taxon>
        <taxon>Clupeidae</taxon>
        <taxon>Clupea</taxon>
    </lineage>
</organism>
<dbReference type="PANTHER" id="PTHR34494:SF1">
    <property type="entry name" value="PROTEIN CBG25024"/>
    <property type="match status" value="1"/>
</dbReference>
<evidence type="ECO:0000313" key="1">
    <source>
        <dbReference type="Proteomes" id="UP000515152"/>
    </source>
</evidence>
<dbReference type="PANTHER" id="PTHR34494">
    <property type="entry name" value="PROTEIN CBG25024"/>
    <property type="match status" value="1"/>
</dbReference>
<accession>A0A6P8F2Z7</accession>
<reference evidence="2" key="1">
    <citation type="submission" date="2025-08" db="UniProtKB">
        <authorList>
            <consortium name="RefSeq"/>
        </authorList>
    </citation>
    <scope>IDENTIFICATION</scope>
</reference>
<dbReference type="KEGG" id="char:116219644"/>
<sequence>MGAAQSIPVVGEIVTAVDSSVKIVVAGGCALAGEILDDQDAKDAAKKFVKDAGNSWVEYSERSLIVAPVRAAVHSAAGDEAEAKRVLKKMGKSTEQVIDSTPVVGHVKGVVHYAMGDKEHGHDCMKGASRTLVVVGAGALTGGVGGGFVLGGLAGASGGVAYDGTISAIESKPYGIVESIDQAIESDKKRDGHGFLNSAINVAYSVTGDFLTGATAAKGTKELNKASKQRKVLKNEIGKDAAKDVVDTGKKLKKVMKKVNGDDHVCTKAKNLETGNETYGTNKRCRQEMRMNEYASKGEASGYTSKTNARKGHVGEFPRKAGILEKTANEMNMDIEPKVSNRALNACAEHHAIEKLGTHGPKLISVQLLSSLVMGISQL</sequence>
<proteinExistence type="predicted"/>
<gene>
    <name evidence="2" type="primary">LOC116219644</name>
</gene>